<feature type="region of interest" description="Disordered" evidence="1">
    <location>
        <begin position="450"/>
        <end position="475"/>
    </location>
</feature>
<dbReference type="RefSeq" id="XP_046059266.1">
    <property type="nucleotide sequence ID" value="XM_046206608.1"/>
</dbReference>
<reference evidence="3" key="1">
    <citation type="journal article" date="2021" name="Open Biol.">
        <title>Shared evolutionary footprints suggest mitochondrial oxidative damage underlies multiple complex I losses in fungi.</title>
        <authorList>
            <person name="Schikora-Tamarit M.A."/>
            <person name="Marcet-Houben M."/>
            <person name="Nosek J."/>
            <person name="Gabaldon T."/>
        </authorList>
    </citation>
    <scope>NUCLEOTIDE SEQUENCE</scope>
    <source>
        <strain evidence="3">CBS6075</strain>
    </source>
</reference>
<proteinExistence type="predicted"/>
<feature type="compositionally biased region" description="Pro residues" evidence="1">
    <location>
        <begin position="465"/>
        <end position="475"/>
    </location>
</feature>
<keyword evidence="2" id="KW-1133">Transmembrane helix</keyword>
<accession>A0A9P8NZ02</accession>
<keyword evidence="2" id="KW-0812">Transmembrane</keyword>
<dbReference type="Proteomes" id="UP000769157">
    <property type="component" value="Unassembled WGS sequence"/>
</dbReference>
<dbReference type="GeneID" id="70237389"/>
<evidence type="ECO:0000256" key="1">
    <source>
        <dbReference type="SAM" id="MobiDB-lite"/>
    </source>
</evidence>
<comment type="caution">
    <text evidence="3">The sequence shown here is derived from an EMBL/GenBank/DDBJ whole genome shotgun (WGS) entry which is preliminary data.</text>
</comment>
<gene>
    <name evidence="3" type="ORF">OGAPHI_005425</name>
</gene>
<evidence type="ECO:0000313" key="4">
    <source>
        <dbReference type="Proteomes" id="UP000769157"/>
    </source>
</evidence>
<sequence length="475" mass="51644">MALEQFPLNIDDLARKQVLSAVVDGLENSLRQLVDLCFLASNLDGSADSPSQRQRPVNGLFLDVLDGHWWVDVSVSVTEHHWSIKRLAFWSVHHRSRLPMGRISSAHSVTINHRQIQSRGGGDLESTQSIASTDLNWEQQLRLLVGVLGHNLVRLDKSVSKKLLVRNRWRSRVADGNNTALGGHVLVSIFEINNLNGISFSQVVLHLQHVGVRVTSTTTAQNVGSDGDELNVCLIQEPFSLLVDGWLVRSEVHVFRDLGLRFLEKRLLDNILGSRLKILCLEPSVDTNTVSMVPSRAPFSMIWLTTFSSSSLSTCSLVVVPGARCLISPISAETLPIAAPIALATLWNGGLITSEAPSRCSGTMNDPPPTARTIMSSELVFILSITFSIMILVLFLKLAKYSALNLSLTARALPITKSPPSCWSAATEQSVAVTSEPPNTSALLTISDPVESGPMVISSPSPLTKEPPPSPILST</sequence>
<dbReference type="EMBL" id="JAEUBE010000378">
    <property type="protein sequence ID" value="KAH3662177.1"/>
    <property type="molecule type" value="Genomic_DNA"/>
</dbReference>
<organism evidence="3 4">
    <name type="scientific">Ogataea philodendri</name>
    <dbReference type="NCBI Taxonomy" id="1378263"/>
    <lineage>
        <taxon>Eukaryota</taxon>
        <taxon>Fungi</taxon>
        <taxon>Dikarya</taxon>
        <taxon>Ascomycota</taxon>
        <taxon>Saccharomycotina</taxon>
        <taxon>Pichiomycetes</taxon>
        <taxon>Pichiales</taxon>
        <taxon>Pichiaceae</taxon>
        <taxon>Ogataea</taxon>
    </lineage>
</organism>
<keyword evidence="4" id="KW-1185">Reference proteome</keyword>
<feature type="transmembrane region" description="Helical" evidence="2">
    <location>
        <begin position="379"/>
        <end position="399"/>
    </location>
</feature>
<evidence type="ECO:0000256" key="2">
    <source>
        <dbReference type="SAM" id="Phobius"/>
    </source>
</evidence>
<evidence type="ECO:0000313" key="3">
    <source>
        <dbReference type="EMBL" id="KAH3662177.1"/>
    </source>
</evidence>
<name>A0A9P8NZ02_9ASCO</name>
<keyword evidence="2" id="KW-0472">Membrane</keyword>
<dbReference type="AlphaFoldDB" id="A0A9P8NZ02"/>
<protein>
    <submittedName>
        <fullName evidence="3">Uncharacterized protein</fullName>
    </submittedName>
</protein>
<reference evidence="3" key="2">
    <citation type="submission" date="2021-01" db="EMBL/GenBank/DDBJ databases">
        <authorList>
            <person name="Schikora-Tamarit M.A."/>
        </authorList>
    </citation>
    <scope>NUCLEOTIDE SEQUENCE</scope>
    <source>
        <strain evidence="3">CBS6075</strain>
    </source>
</reference>